<dbReference type="Proteomes" id="UP001497623">
    <property type="component" value="Unassembled WGS sequence"/>
</dbReference>
<evidence type="ECO:0000256" key="3">
    <source>
        <dbReference type="ARBA" id="ARBA00022741"/>
    </source>
</evidence>
<gene>
    <name evidence="12" type="ORF">MNOR_LOCUS29326</name>
</gene>
<evidence type="ECO:0000259" key="11">
    <source>
        <dbReference type="Pfam" id="PF09334"/>
    </source>
</evidence>
<dbReference type="GO" id="GO:0005524">
    <property type="term" value="F:ATP binding"/>
    <property type="evidence" value="ECO:0007669"/>
    <property type="project" value="UniProtKB-KW"/>
</dbReference>
<comment type="similarity">
    <text evidence="10">Belongs to the class-I aminoacyl-tRNA synthetase family.</text>
</comment>
<feature type="non-terminal residue" evidence="12">
    <location>
        <position position="307"/>
    </location>
</feature>
<dbReference type="InterPro" id="IPR015413">
    <property type="entry name" value="Methionyl/Leucyl_tRNA_Synth"/>
</dbReference>
<dbReference type="GO" id="GO:0004825">
    <property type="term" value="F:methionine-tRNA ligase activity"/>
    <property type="evidence" value="ECO:0007669"/>
    <property type="project" value="UniProtKB-EC"/>
</dbReference>
<evidence type="ECO:0000256" key="7">
    <source>
        <dbReference type="ARBA" id="ARBA00026124"/>
    </source>
</evidence>
<keyword evidence="5 10" id="KW-0648">Protein biosynthesis</keyword>
<evidence type="ECO:0000256" key="8">
    <source>
        <dbReference type="ARBA" id="ARBA00030331"/>
    </source>
</evidence>
<dbReference type="InterPro" id="IPR014729">
    <property type="entry name" value="Rossmann-like_a/b/a_fold"/>
</dbReference>
<dbReference type="EC" id="6.1.1.10" evidence="1"/>
<dbReference type="AlphaFoldDB" id="A0AAV2RWB9"/>
<evidence type="ECO:0000256" key="6">
    <source>
        <dbReference type="ARBA" id="ARBA00023146"/>
    </source>
</evidence>
<evidence type="ECO:0000256" key="1">
    <source>
        <dbReference type="ARBA" id="ARBA00012838"/>
    </source>
</evidence>
<dbReference type="InterPro" id="IPR033911">
    <property type="entry name" value="MetRS_core"/>
</dbReference>
<proteinExistence type="inferred from homology"/>
<evidence type="ECO:0000256" key="9">
    <source>
        <dbReference type="ARBA" id="ARBA00047364"/>
    </source>
</evidence>
<evidence type="ECO:0000313" key="12">
    <source>
        <dbReference type="EMBL" id="CAL4143700.1"/>
    </source>
</evidence>
<evidence type="ECO:0000313" key="13">
    <source>
        <dbReference type="Proteomes" id="UP001497623"/>
    </source>
</evidence>
<dbReference type="GO" id="GO:0006431">
    <property type="term" value="P:methionyl-tRNA aminoacylation"/>
    <property type="evidence" value="ECO:0007669"/>
    <property type="project" value="InterPro"/>
</dbReference>
<dbReference type="Pfam" id="PF09334">
    <property type="entry name" value="tRNA-synt_1g"/>
    <property type="match status" value="1"/>
</dbReference>
<evidence type="ECO:0000256" key="2">
    <source>
        <dbReference type="ARBA" id="ARBA00022598"/>
    </source>
</evidence>
<keyword evidence="4 10" id="KW-0067">ATP-binding</keyword>
<dbReference type="Gene3D" id="3.40.50.620">
    <property type="entry name" value="HUPs"/>
    <property type="match status" value="1"/>
</dbReference>
<keyword evidence="13" id="KW-1185">Reference proteome</keyword>
<dbReference type="GO" id="GO:0005739">
    <property type="term" value="C:mitochondrion"/>
    <property type="evidence" value="ECO:0007669"/>
    <property type="project" value="UniProtKB-ARBA"/>
</dbReference>
<keyword evidence="6 10" id="KW-0030">Aminoacyl-tRNA synthetase</keyword>
<dbReference type="Gene3D" id="2.170.220.10">
    <property type="match status" value="1"/>
</dbReference>
<evidence type="ECO:0000256" key="10">
    <source>
        <dbReference type="RuleBase" id="RU363039"/>
    </source>
</evidence>
<name>A0AAV2RWB9_MEGNR</name>
<dbReference type="SUPFAM" id="SSF52374">
    <property type="entry name" value="Nucleotidylyl transferase"/>
    <property type="match status" value="1"/>
</dbReference>
<dbReference type="PANTHER" id="PTHR43326">
    <property type="entry name" value="METHIONYL-TRNA SYNTHETASE"/>
    <property type="match status" value="1"/>
</dbReference>
<organism evidence="12 13">
    <name type="scientific">Meganyctiphanes norvegica</name>
    <name type="common">Northern krill</name>
    <name type="synonym">Thysanopoda norvegica</name>
    <dbReference type="NCBI Taxonomy" id="48144"/>
    <lineage>
        <taxon>Eukaryota</taxon>
        <taxon>Metazoa</taxon>
        <taxon>Ecdysozoa</taxon>
        <taxon>Arthropoda</taxon>
        <taxon>Crustacea</taxon>
        <taxon>Multicrustacea</taxon>
        <taxon>Malacostraca</taxon>
        <taxon>Eumalacostraca</taxon>
        <taxon>Eucarida</taxon>
        <taxon>Euphausiacea</taxon>
        <taxon>Euphausiidae</taxon>
        <taxon>Meganyctiphanes</taxon>
    </lineage>
</organism>
<feature type="domain" description="Methionyl/Leucyl tRNA synthetase" evidence="11">
    <location>
        <begin position="69"/>
        <end position="292"/>
    </location>
</feature>
<dbReference type="EMBL" id="CAXKWB010033751">
    <property type="protein sequence ID" value="CAL4143700.1"/>
    <property type="molecule type" value="Genomic_DNA"/>
</dbReference>
<dbReference type="PANTHER" id="PTHR43326:SF1">
    <property type="entry name" value="METHIONINE--TRNA LIGASE, MITOCHONDRIAL"/>
    <property type="match status" value="1"/>
</dbReference>
<comment type="catalytic activity">
    <reaction evidence="9">
        <text>tRNA(Met) + L-methionine + ATP = L-methionyl-tRNA(Met) + AMP + diphosphate</text>
        <dbReference type="Rhea" id="RHEA:13481"/>
        <dbReference type="Rhea" id="RHEA-COMP:9667"/>
        <dbReference type="Rhea" id="RHEA-COMP:9698"/>
        <dbReference type="ChEBI" id="CHEBI:30616"/>
        <dbReference type="ChEBI" id="CHEBI:33019"/>
        <dbReference type="ChEBI" id="CHEBI:57844"/>
        <dbReference type="ChEBI" id="CHEBI:78442"/>
        <dbReference type="ChEBI" id="CHEBI:78530"/>
        <dbReference type="ChEBI" id="CHEBI:456215"/>
        <dbReference type="EC" id="6.1.1.10"/>
    </reaction>
</comment>
<keyword evidence="3 10" id="KW-0547">Nucleotide-binding</keyword>
<protein>
    <recommendedName>
        <fullName evidence="7">Methionine--tRNA ligase, mitochondrial</fullName>
        <ecNumber evidence="1">6.1.1.10</ecNumber>
    </recommendedName>
    <alternativeName>
        <fullName evidence="8">Mitochondrial methionyl-tRNA synthetase</fullName>
    </alternativeName>
</protein>
<accession>A0AAV2RWB9</accession>
<evidence type="ECO:0000256" key="5">
    <source>
        <dbReference type="ARBA" id="ARBA00022917"/>
    </source>
</evidence>
<dbReference type="FunFam" id="2.170.220.10:FF:000001">
    <property type="entry name" value="methionine--tRNA ligase, mitochondrial"/>
    <property type="match status" value="1"/>
</dbReference>
<sequence length="307" mass="35758">MAVTTDRKAFGLWRVLSSLSLFADDRCVKQCSGVQKSLSMNKVRTASVQIARKKEYSAGNFGNNQDNSFITTPIFYVNAQPHIGHLYTALLADAAHRFQELQCVENTLLITGTDEHGLKIQKAAANAKIDPQTFCDQVSVKFKNLFDLADIKYTDYIRTTEQRHRNAVEHFYQQLHKNGFIYQGSYDGWYCVSDEAFLTESQVQEVKLPNGETQHISIESGHQVEWSRENNYMFKLSHFQNDLKYWLRDENRVRPKRFHDQLQMWLSEELPDLSVSRPRSRVAWGIPVPENYIVKHYFIDKVYINYL</sequence>
<dbReference type="PRINTS" id="PR01041">
    <property type="entry name" value="TRNASYNTHMET"/>
</dbReference>
<evidence type="ECO:0000256" key="4">
    <source>
        <dbReference type="ARBA" id="ARBA00022840"/>
    </source>
</evidence>
<comment type="caution">
    <text evidence="12">The sequence shown here is derived from an EMBL/GenBank/DDBJ whole genome shotgun (WGS) entry which is preliminary data.</text>
</comment>
<dbReference type="InterPro" id="IPR023457">
    <property type="entry name" value="Met-tRNA_synth_2"/>
</dbReference>
<reference evidence="12 13" key="1">
    <citation type="submission" date="2024-05" db="EMBL/GenBank/DDBJ databases">
        <authorList>
            <person name="Wallberg A."/>
        </authorList>
    </citation>
    <scope>NUCLEOTIDE SEQUENCE [LARGE SCALE GENOMIC DNA]</scope>
</reference>
<keyword evidence="2 10" id="KW-0436">Ligase</keyword>